<reference evidence="3 4" key="1">
    <citation type="submission" date="2016-10" db="EMBL/GenBank/DDBJ databases">
        <authorList>
            <person name="de Groot N.N."/>
        </authorList>
    </citation>
    <scope>NUCLEOTIDE SEQUENCE [LARGE SCALE GENOMIC DNA]</scope>
    <source>
        <strain evidence="3 4">R-24608</strain>
    </source>
</reference>
<dbReference type="PANTHER" id="PTHR38013:SF1">
    <property type="entry name" value="GLYCOPROTEIN_POLYSACCHARIDE METABOLISM"/>
    <property type="match status" value="1"/>
</dbReference>
<dbReference type="Pfam" id="PF03724">
    <property type="entry name" value="META"/>
    <property type="match status" value="1"/>
</dbReference>
<dbReference type="RefSeq" id="WP_054255278.1">
    <property type="nucleotide sequence ID" value="NZ_CYIG01000005.1"/>
</dbReference>
<feature type="chain" id="PRO_5010351243" evidence="1">
    <location>
        <begin position="20"/>
        <end position="269"/>
    </location>
</feature>
<accession>A0A1I7FH39</accession>
<dbReference type="STRING" id="343013.SAMN04489707_100260"/>
<dbReference type="AlphaFoldDB" id="A0A1I7FH39"/>
<keyword evidence="4" id="KW-1185">Reference proteome</keyword>
<dbReference type="PANTHER" id="PTHR38013">
    <property type="entry name" value="GLYCOPROTEIN/POLYSACCHARIDE METABOLISM"/>
    <property type="match status" value="1"/>
</dbReference>
<sequence length="269" mass="28800">MVCAAAAALALAGCATAPAPDAQVSGTVFARERLYVPPDAYFEAALVDVTDDSAPPLVLARQRVDPAGPLPYALRIPYRQAQIQTEGRYEVRAAVRWRGRLLLDAPGVHPVLWTPLSRHVDVQLALPHQSAATATAAVPLQQTYWRLEEIVGGEAVGAPAQGASAAHLVLQRGMPRASGSGGCNRFVASYAQQGGALRLSEFDVSLRLCLAGGRSELAYLERLAAVAAFHQQGRTLELRDEEGQPLLRFTAQERGEPSLDEIEVPLLPQ</sequence>
<evidence type="ECO:0000256" key="1">
    <source>
        <dbReference type="SAM" id="SignalP"/>
    </source>
</evidence>
<dbReference type="InterPro" id="IPR053196">
    <property type="entry name" value="Lipoprotein_YbaY-like"/>
</dbReference>
<evidence type="ECO:0000259" key="2">
    <source>
        <dbReference type="Pfam" id="PF03724"/>
    </source>
</evidence>
<dbReference type="Gene3D" id="2.40.128.270">
    <property type="match status" value="1"/>
</dbReference>
<keyword evidence="3" id="KW-0449">Lipoprotein</keyword>
<proteinExistence type="predicted"/>
<dbReference type="Pfam" id="PF09619">
    <property type="entry name" value="YscW"/>
    <property type="match status" value="1"/>
</dbReference>
<feature type="domain" description="DUF306" evidence="2">
    <location>
        <begin position="139"/>
        <end position="249"/>
    </location>
</feature>
<name>A0A1I7FH39_9BURK</name>
<organism evidence="3 4">
    <name type="scientific">Paenacidovorax caeni</name>
    <dbReference type="NCBI Taxonomy" id="343013"/>
    <lineage>
        <taxon>Bacteria</taxon>
        <taxon>Pseudomonadati</taxon>
        <taxon>Pseudomonadota</taxon>
        <taxon>Betaproteobacteria</taxon>
        <taxon>Burkholderiales</taxon>
        <taxon>Comamonadaceae</taxon>
        <taxon>Paenacidovorax</taxon>
    </lineage>
</organism>
<dbReference type="InterPro" id="IPR039366">
    <property type="entry name" value="Pilotin"/>
</dbReference>
<protein>
    <submittedName>
        <fullName evidence="3">Putative lipoprotein</fullName>
    </submittedName>
</protein>
<keyword evidence="1" id="KW-0732">Signal</keyword>
<evidence type="ECO:0000313" key="3">
    <source>
        <dbReference type="EMBL" id="SFU35510.1"/>
    </source>
</evidence>
<feature type="signal peptide" evidence="1">
    <location>
        <begin position="1"/>
        <end position="19"/>
    </location>
</feature>
<dbReference type="InterPro" id="IPR038670">
    <property type="entry name" value="HslJ-like_sf"/>
</dbReference>
<dbReference type="InterPro" id="IPR005184">
    <property type="entry name" value="DUF306_Meta_HslJ"/>
</dbReference>
<evidence type="ECO:0000313" key="4">
    <source>
        <dbReference type="Proteomes" id="UP000183656"/>
    </source>
</evidence>
<dbReference type="EMBL" id="FPBX01000002">
    <property type="protein sequence ID" value="SFU35510.1"/>
    <property type="molecule type" value="Genomic_DNA"/>
</dbReference>
<dbReference type="OrthoDB" id="5348860at2"/>
<dbReference type="Proteomes" id="UP000183656">
    <property type="component" value="Unassembled WGS sequence"/>
</dbReference>
<gene>
    <name evidence="3" type="ORF">SAMN04489707_100260</name>
</gene>